<dbReference type="GO" id="GO:0004794">
    <property type="term" value="F:threonine deaminase activity"/>
    <property type="evidence" value="ECO:0007669"/>
    <property type="project" value="UniProtKB-UniRule"/>
</dbReference>
<keyword evidence="6 12" id="KW-0028">Amino-acid biosynthesis</keyword>
<keyword evidence="10 12" id="KW-0100">Branched-chain amino acid biosynthesis</keyword>
<evidence type="ECO:0000256" key="5">
    <source>
        <dbReference type="ARBA" id="ARBA00011881"/>
    </source>
</evidence>
<keyword evidence="9 12" id="KW-0456">Lyase</keyword>
<dbReference type="GO" id="GO:0006565">
    <property type="term" value="P:L-serine catabolic process"/>
    <property type="evidence" value="ECO:0007669"/>
    <property type="project" value="TreeGrafter"/>
</dbReference>
<dbReference type="InterPro" id="IPR000634">
    <property type="entry name" value="Ser/Thr_deHydtase_PyrdxlP-BS"/>
</dbReference>
<dbReference type="GO" id="GO:0030170">
    <property type="term" value="F:pyridoxal phosphate binding"/>
    <property type="evidence" value="ECO:0007669"/>
    <property type="project" value="InterPro"/>
</dbReference>
<evidence type="ECO:0000256" key="11">
    <source>
        <dbReference type="ARBA" id="ARBA00025527"/>
    </source>
</evidence>
<comment type="similarity">
    <text evidence="4 12">Belongs to the serine/threonine dehydratase family.</text>
</comment>
<keyword evidence="15" id="KW-1185">Reference proteome</keyword>
<dbReference type="PATRIC" id="fig|1423812.3.peg.373"/>
<organism evidence="14 15">
    <name type="scientific">Liquorilactobacillus uvarum DSM 19971</name>
    <dbReference type="NCBI Taxonomy" id="1423812"/>
    <lineage>
        <taxon>Bacteria</taxon>
        <taxon>Bacillati</taxon>
        <taxon>Bacillota</taxon>
        <taxon>Bacilli</taxon>
        <taxon>Lactobacillales</taxon>
        <taxon>Lactobacillaceae</taxon>
        <taxon>Liquorilactobacillus</taxon>
    </lineage>
</organism>
<dbReference type="UniPathway" id="UPA00047">
    <property type="reaction ID" value="UER00054"/>
</dbReference>
<dbReference type="SUPFAM" id="SSF55021">
    <property type="entry name" value="ACT-like"/>
    <property type="match status" value="1"/>
</dbReference>
<comment type="caution">
    <text evidence="14">The sequence shown here is derived from an EMBL/GenBank/DDBJ whole genome shotgun (WGS) entry which is preliminary data.</text>
</comment>
<evidence type="ECO:0000256" key="8">
    <source>
        <dbReference type="ARBA" id="ARBA00022898"/>
    </source>
</evidence>
<dbReference type="InterPro" id="IPR045865">
    <property type="entry name" value="ACT-like_dom_sf"/>
</dbReference>
<dbReference type="PANTHER" id="PTHR48078:SF11">
    <property type="entry name" value="THREONINE DEHYDRATASE, MITOCHONDRIAL"/>
    <property type="match status" value="1"/>
</dbReference>
<dbReference type="STRING" id="1423812.FD20_GL000362"/>
<dbReference type="Gene3D" id="3.40.50.1100">
    <property type="match status" value="2"/>
</dbReference>
<evidence type="ECO:0000256" key="4">
    <source>
        <dbReference type="ARBA" id="ARBA00010869"/>
    </source>
</evidence>
<comment type="pathway">
    <text evidence="3 12">Amino-acid biosynthesis; L-isoleucine biosynthesis; 2-oxobutanoate from L-threonine: step 1/1.</text>
</comment>
<accession>A0A0R1PYY0</accession>
<dbReference type="InterPro" id="IPR011820">
    <property type="entry name" value="IlvA"/>
</dbReference>
<evidence type="ECO:0000256" key="12">
    <source>
        <dbReference type="RuleBase" id="RU362012"/>
    </source>
</evidence>
<protein>
    <recommendedName>
        <fullName evidence="12">L-threonine dehydratase</fullName>
        <ecNumber evidence="12">4.3.1.19</ecNumber>
    </recommendedName>
    <alternativeName>
        <fullName evidence="12">Threonine deaminase</fullName>
    </alternativeName>
</protein>
<dbReference type="GO" id="GO:0006567">
    <property type="term" value="P:L-threonine catabolic process"/>
    <property type="evidence" value="ECO:0007669"/>
    <property type="project" value="TreeGrafter"/>
</dbReference>
<dbReference type="PROSITE" id="PS00165">
    <property type="entry name" value="DEHYDRATASE_SER_THR"/>
    <property type="match status" value="1"/>
</dbReference>
<dbReference type="NCBIfam" id="NF006390">
    <property type="entry name" value="PRK08639.1"/>
    <property type="match status" value="1"/>
</dbReference>
<evidence type="ECO:0000259" key="13">
    <source>
        <dbReference type="PROSITE" id="PS51672"/>
    </source>
</evidence>
<evidence type="ECO:0000256" key="10">
    <source>
        <dbReference type="ARBA" id="ARBA00023304"/>
    </source>
</evidence>
<gene>
    <name evidence="12" type="primary">ilvA</name>
    <name evidence="14" type="ORF">FD20_GL000362</name>
</gene>
<sequence>MVALMDVMTKKDLLKKKDIDEAYEVLRPIIKRTPLQYDAYLSQKYQCHLYLKREDLQVVRSFKIRGAYYAISKTPQTVRQRGIVCASAGNHAQGVAWTCHKMKIPAVIFMPTTTPQQKVEQVKFFGGSEATIKLTGDTFDASAHAATDYCQQNKMTFIAPFDDKNTIAGQGTIACEIFDEVFAQHTAVDYLFAAVGGGGLISGLAAYTKSVSSETQVVGVEPTGAASMAAAFKCGHPVTLERVDKFVDGAAVKTVGGLTYTNAKEYVDGMINVAEGRVCTTLLELYSKEAIVAEPAGALSVAALEDHRDEIAGKTVVCVISGGNNDIDRMQEIKERSLVYEGFQHYFIVNFPQRPGALREVVNDILNEDDDITKFEYTKKVNRGKGPVLIGIRLGNRNHIEQLRTRLRQFDPYYIDLKENQMLYEMMV</sequence>
<dbReference type="InterPro" id="IPR001926">
    <property type="entry name" value="TrpB-like_PALP"/>
</dbReference>
<dbReference type="FunFam" id="3.40.50.1100:FF:000005">
    <property type="entry name" value="Threonine dehydratase catabolic"/>
    <property type="match status" value="1"/>
</dbReference>
<evidence type="ECO:0000256" key="2">
    <source>
        <dbReference type="ARBA" id="ARBA00001933"/>
    </source>
</evidence>
<evidence type="ECO:0000256" key="7">
    <source>
        <dbReference type="ARBA" id="ARBA00022624"/>
    </source>
</evidence>
<reference evidence="14 15" key="1">
    <citation type="journal article" date="2015" name="Genome Announc.">
        <title>Expanding the biotechnology potential of lactobacilli through comparative genomics of 213 strains and associated genera.</title>
        <authorList>
            <person name="Sun Z."/>
            <person name="Harris H.M."/>
            <person name="McCann A."/>
            <person name="Guo C."/>
            <person name="Argimon S."/>
            <person name="Zhang W."/>
            <person name="Yang X."/>
            <person name="Jeffery I.B."/>
            <person name="Cooney J.C."/>
            <person name="Kagawa T.F."/>
            <person name="Liu W."/>
            <person name="Song Y."/>
            <person name="Salvetti E."/>
            <person name="Wrobel A."/>
            <person name="Rasinkangas P."/>
            <person name="Parkhill J."/>
            <person name="Rea M.C."/>
            <person name="O'Sullivan O."/>
            <person name="Ritari J."/>
            <person name="Douillard F.P."/>
            <person name="Paul Ross R."/>
            <person name="Yang R."/>
            <person name="Briner A.E."/>
            <person name="Felis G.E."/>
            <person name="de Vos W.M."/>
            <person name="Barrangou R."/>
            <person name="Klaenhammer T.R."/>
            <person name="Caufield P.W."/>
            <person name="Cui Y."/>
            <person name="Zhang H."/>
            <person name="O'Toole P.W."/>
        </authorList>
    </citation>
    <scope>NUCLEOTIDE SEQUENCE [LARGE SCALE GENOMIC DNA]</scope>
    <source>
        <strain evidence="14 15">DSM 19971</strain>
    </source>
</reference>
<dbReference type="Pfam" id="PF00291">
    <property type="entry name" value="PALP"/>
    <property type="match status" value="1"/>
</dbReference>
<evidence type="ECO:0000313" key="14">
    <source>
        <dbReference type="EMBL" id="KRL37486.1"/>
    </source>
</evidence>
<dbReference type="EMBL" id="AZEG01000011">
    <property type="protein sequence ID" value="KRL37486.1"/>
    <property type="molecule type" value="Genomic_DNA"/>
</dbReference>
<dbReference type="PANTHER" id="PTHR48078">
    <property type="entry name" value="THREONINE DEHYDRATASE, MITOCHONDRIAL-RELATED"/>
    <property type="match status" value="1"/>
</dbReference>
<dbReference type="InterPro" id="IPR036052">
    <property type="entry name" value="TrpB-like_PALP_sf"/>
</dbReference>
<comment type="function">
    <text evidence="11 12">Catalyzes the anaerobic formation of alpha-ketobutyrate and ammonia from threonine in a two-step reaction. The first step involved a dehydration of threonine and a production of enamine intermediates (aminocrotonate), which tautomerizes to its imine form (iminobutyrate). Both intermediates are unstable and short-lived. The second step is the nonenzymatic hydrolysis of the enamine/imine intermediates to form 2-ketobutyrate and free ammonia. In the low water environment of the cell, the second step is accelerated by RidA.</text>
</comment>
<proteinExistence type="inferred from homology"/>
<evidence type="ECO:0000256" key="1">
    <source>
        <dbReference type="ARBA" id="ARBA00001274"/>
    </source>
</evidence>
<comment type="subunit">
    <text evidence="5 12">Homotetramer.</text>
</comment>
<keyword evidence="7 12" id="KW-0412">Isoleucine biosynthesis</keyword>
<dbReference type="SUPFAM" id="SSF53686">
    <property type="entry name" value="Tryptophan synthase beta subunit-like PLP-dependent enzymes"/>
    <property type="match status" value="1"/>
</dbReference>
<comment type="catalytic activity">
    <reaction evidence="1 12">
        <text>L-threonine = 2-oxobutanoate + NH4(+)</text>
        <dbReference type="Rhea" id="RHEA:22108"/>
        <dbReference type="ChEBI" id="CHEBI:16763"/>
        <dbReference type="ChEBI" id="CHEBI:28938"/>
        <dbReference type="ChEBI" id="CHEBI:57926"/>
        <dbReference type="EC" id="4.3.1.19"/>
    </reaction>
</comment>
<evidence type="ECO:0000256" key="3">
    <source>
        <dbReference type="ARBA" id="ARBA00004810"/>
    </source>
</evidence>
<keyword evidence="8 12" id="KW-0663">Pyridoxal phosphate</keyword>
<dbReference type="GO" id="GO:0009097">
    <property type="term" value="P:isoleucine biosynthetic process"/>
    <property type="evidence" value="ECO:0007669"/>
    <property type="project" value="UniProtKB-UniRule"/>
</dbReference>
<dbReference type="EC" id="4.3.1.19" evidence="12"/>
<dbReference type="Proteomes" id="UP000051155">
    <property type="component" value="Unassembled WGS sequence"/>
</dbReference>
<dbReference type="InterPro" id="IPR050147">
    <property type="entry name" value="Ser/Thr_Dehydratase"/>
</dbReference>
<dbReference type="InterPro" id="IPR038110">
    <property type="entry name" value="TD_ACT-like_sf"/>
</dbReference>
<dbReference type="PROSITE" id="PS51672">
    <property type="entry name" value="ACT_LIKE"/>
    <property type="match status" value="1"/>
</dbReference>
<dbReference type="Gene3D" id="3.40.1020.10">
    <property type="entry name" value="Biosynthetic Threonine Deaminase, Domain 3"/>
    <property type="match status" value="1"/>
</dbReference>
<dbReference type="NCBIfam" id="TIGR02079">
    <property type="entry name" value="THD1"/>
    <property type="match status" value="1"/>
</dbReference>
<dbReference type="GO" id="GO:0003941">
    <property type="term" value="F:L-serine ammonia-lyase activity"/>
    <property type="evidence" value="ECO:0007669"/>
    <property type="project" value="TreeGrafter"/>
</dbReference>
<comment type="cofactor">
    <cofactor evidence="2 12">
        <name>pyridoxal 5'-phosphate</name>
        <dbReference type="ChEBI" id="CHEBI:597326"/>
    </cofactor>
</comment>
<evidence type="ECO:0000256" key="9">
    <source>
        <dbReference type="ARBA" id="ARBA00023239"/>
    </source>
</evidence>
<dbReference type="AlphaFoldDB" id="A0A0R1PYY0"/>
<evidence type="ECO:0000256" key="6">
    <source>
        <dbReference type="ARBA" id="ARBA00022605"/>
    </source>
</evidence>
<dbReference type="Pfam" id="PF00585">
    <property type="entry name" value="Thr_dehydrat_C"/>
    <property type="match status" value="1"/>
</dbReference>
<evidence type="ECO:0000313" key="15">
    <source>
        <dbReference type="Proteomes" id="UP000051155"/>
    </source>
</evidence>
<dbReference type="CDD" id="cd01562">
    <property type="entry name" value="Thr-dehyd"/>
    <property type="match status" value="1"/>
</dbReference>
<feature type="domain" description="ACT-like" evidence="13">
    <location>
        <begin position="345"/>
        <end position="419"/>
    </location>
</feature>
<name>A0A0R1PYY0_9LACO</name>
<dbReference type="InterPro" id="IPR001721">
    <property type="entry name" value="TD_ACT-like"/>
</dbReference>